<dbReference type="EMBL" id="JAVDYJ010000001">
    <property type="protein sequence ID" value="MDR7346142.1"/>
    <property type="molecule type" value="Genomic_DNA"/>
</dbReference>
<dbReference type="RefSeq" id="WP_310170697.1">
    <property type="nucleotide sequence ID" value="NZ_BAABHE010000002.1"/>
</dbReference>
<sequence length="150" mass="16998">MTTEYRAFANSPNNNDIPDVELNEPVLEDNEDHYFRYLGLRDATKFYMARTDHEDTVTQGLCFIAVETETNDATSTCRGPEDLDPMVIHLETPVEAFLIPDDTHVEELPEGWSHARRNVIVVTEPDTAPDEAEVLLPSSGMPTEYTLQRN</sequence>
<evidence type="ECO:0000313" key="2">
    <source>
        <dbReference type="Proteomes" id="UP001183794"/>
    </source>
</evidence>
<name>A0ABU2AXS4_9MICC</name>
<keyword evidence="2" id="KW-1185">Reference proteome</keyword>
<dbReference type="Proteomes" id="UP001183794">
    <property type="component" value="Unassembled WGS sequence"/>
</dbReference>
<comment type="caution">
    <text evidence="1">The sequence shown here is derived from an EMBL/GenBank/DDBJ whole genome shotgun (WGS) entry which is preliminary data.</text>
</comment>
<protein>
    <submittedName>
        <fullName evidence="1">Uncharacterized protein</fullName>
    </submittedName>
</protein>
<reference evidence="1 2" key="1">
    <citation type="submission" date="2023-07" db="EMBL/GenBank/DDBJ databases">
        <title>Sequencing the genomes of 1000 actinobacteria strains.</title>
        <authorList>
            <person name="Klenk H.-P."/>
        </authorList>
    </citation>
    <scope>NUCLEOTIDE SEQUENCE [LARGE SCALE GENOMIC DNA]</scope>
    <source>
        <strain evidence="1 2">DSM 22966</strain>
    </source>
</reference>
<proteinExistence type="predicted"/>
<evidence type="ECO:0000313" key="1">
    <source>
        <dbReference type="EMBL" id="MDR7346142.1"/>
    </source>
</evidence>
<gene>
    <name evidence="1" type="ORF">J2S62_000399</name>
</gene>
<organism evidence="1 2">
    <name type="scientific">Enteractinococcus fodinae</name>
    <dbReference type="NCBI Taxonomy" id="684663"/>
    <lineage>
        <taxon>Bacteria</taxon>
        <taxon>Bacillati</taxon>
        <taxon>Actinomycetota</taxon>
        <taxon>Actinomycetes</taxon>
        <taxon>Micrococcales</taxon>
        <taxon>Micrococcaceae</taxon>
    </lineage>
</organism>
<accession>A0ABU2AXS4</accession>